<dbReference type="GO" id="GO:0000160">
    <property type="term" value="P:phosphorelay signal transduction system"/>
    <property type="evidence" value="ECO:0007669"/>
    <property type="project" value="InterPro"/>
</dbReference>
<feature type="region of interest" description="Disordered" evidence="3">
    <location>
        <begin position="1"/>
        <end position="28"/>
    </location>
</feature>
<dbReference type="PROSITE" id="PS50110">
    <property type="entry name" value="RESPONSE_REGULATORY"/>
    <property type="match status" value="1"/>
</dbReference>
<dbReference type="InterPro" id="IPR001789">
    <property type="entry name" value="Sig_transdc_resp-reg_receiver"/>
</dbReference>
<evidence type="ECO:0000259" key="4">
    <source>
        <dbReference type="PROSITE" id="PS50110"/>
    </source>
</evidence>
<dbReference type="AlphaFoldDB" id="A0A329BRI8"/>
<accession>A0A329BRI8</accession>
<organism evidence="5 6">
    <name type="scientific">Paraburkholderia bryophila</name>
    <dbReference type="NCBI Taxonomy" id="420952"/>
    <lineage>
        <taxon>Bacteria</taxon>
        <taxon>Pseudomonadati</taxon>
        <taxon>Pseudomonadota</taxon>
        <taxon>Betaproteobacteria</taxon>
        <taxon>Burkholderiales</taxon>
        <taxon>Burkholderiaceae</taxon>
        <taxon>Paraburkholderia</taxon>
    </lineage>
</organism>
<dbReference type="SMART" id="SM00448">
    <property type="entry name" value="REC"/>
    <property type="match status" value="1"/>
</dbReference>
<dbReference type="SUPFAM" id="SSF52172">
    <property type="entry name" value="CheY-like"/>
    <property type="match status" value="1"/>
</dbReference>
<name>A0A329BRI8_9BURK</name>
<proteinExistence type="predicted"/>
<evidence type="ECO:0000256" key="1">
    <source>
        <dbReference type="ARBA" id="ARBA00022553"/>
    </source>
</evidence>
<sequence>MAERTPHLKRRAGGAGTRSRGGPEGSASVCAKRGAAGRFFIGVQFWRVTVRAGWAVGMFQSSTGLKLDARNRVGTMNSDIAAARIGGTQQNDTLATSDGLTGFLEQQQKMNGALRLDQATIVLVEDDPDSRESLTLLLEAEGAQVCAVADAEEGVEAALRLLPDAVVCDLDLPAMDGFYLIQRLRDHEIRGDHAPSVAVALTGHTDEAYRLRSIGEGFQHFMTKPALPEDLVTLLHDAIDARAAG</sequence>
<keyword evidence="1 2" id="KW-0597">Phosphoprotein</keyword>
<feature type="modified residue" description="4-aspartylphosphate" evidence="2">
    <location>
        <position position="169"/>
    </location>
</feature>
<gene>
    <name evidence="5" type="ORF">BX591_11799</name>
</gene>
<dbReference type="InterPro" id="IPR011006">
    <property type="entry name" value="CheY-like_superfamily"/>
</dbReference>
<reference evidence="5 6" key="1">
    <citation type="submission" date="2018-06" db="EMBL/GenBank/DDBJ databases">
        <title>Genomic Encyclopedia of Type Strains, Phase III (KMG-III): the genomes of soil and plant-associated and newly described type strains.</title>
        <authorList>
            <person name="Whitman W."/>
        </authorList>
    </citation>
    <scope>NUCLEOTIDE SEQUENCE [LARGE SCALE GENOMIC DNA]</scope>
    <source>
        <strain evidence="5 6">LMG 23644</strain>
    </source>
</reference>
<evidence type="ECO:0000313" key="5">
    <source>
        <dbReference type="EMBL" id="RAS24758.1"/>
    </source>
</evidence>
<dbReference type="InterPro" id="IPR050595">
    <property type="entry name" value="Bact_response_regulator"/>
</dbReference>
<feature type="domain" description="Response regulatory" evidence="4">
    <location>
        <begin position="120"/>
        <end position="239"/>
    </location>
</feature>
<dbReference type="Pfam" id="PF00072">
    <property type="entry name" value="Response_reg"/>
    <property type="match status" value="1"/>
</dbReference>
<dbReference type="Proteomes" id="UP000248918">
    <property type="component" value="Unassembled WGS sequence"/>
</dbReference>
<dbReference type="PANTHER" id="PTHR44591:SF3">
    <property type="entry name" value="RESPONSE REGULATORY DOMAIN-CONTAINING PROTEIN"/>
    <property type="match status" value="1"/>
</dbReference>
<evidence type="ECO:0000256" key="3">
    <source>
        <dbReference type="SAM" id="MobiDB-lite"/>
    </source>
</evidence>
<dbReference type="EMBL" id="QLTK01000017">
    <property type="protein sequence ID" value="RAS24758.1"/>
    <property type="molecule type" value="Genomic_DNA"/>
</dbReference>
<evidence type="ECO:0000256" key="2">
    <source>
        <dbReference type="PROSITE-ProRule" id="PRU00169"/>
    </source>
</evidence>
<protein>
    <submittedName>
        <fullName evidence="5">Response regulator receiver domain-containing protein</fullName>
    </submittedName>
</protein>
<evidence type="ECO:0000313" key="6">
    <source>
        <dbReference type="Proteomes" id="UP000248918"/>
    </source>
</evidence>
<comment type="caution">
    <text evidence="5">The sequence shown here is derived from an EMBL/GenBank/DDBJ whole genome shotgun (WGS) entry which is preliminary data.</text>
</comment>
<dbReference type="Gene3D" id="3.40.50.2300">
    <property type="match status" value="1"/>
</dbReference>
<dbReference type="PANTHER" id="PTHR44591">
    <property type="entry name" value="STRESS RESPONSE REGULATOR PROTEIN 1"/>
    <property type="match status" value="1"/>
</dbReference>
<dbReference type="STRING" id="1169143.GCA_000383275_05317"/>